<dbReference type="GO" id="GO:0016747">
    <property type="term" value="F:acyltransferase activity, transferring groups other than amino-acyl groups"/>
    <property type="evidence" value="ECO:0007669"/>
    <property type="project" value="InterPro"/>
</dbReference>
<organism evidence="4">
    <name type="scientific">freshwater metagenome</name>
    <dbReference type="NCBI Taxonomy" id="449393"/>
    <lineage>
        <taxon>unclassified sequences</taxon>
        <taxon>metagenomes</taxon>
        <taxon>ecological metagenomes</taxon>
    </lineage>
</organism>
<dbReference type="CDD" id="cd04301">
    <property type="entry name" value="NAT_SF"/>
    <property type="match status" value="1"/>
</dbReference>
<dbReference type="PROSITE" id="PS51186">
    <property type="entry name" value="GNAT"/>
    <property type="match status" value="1"/>
</dbReference>
<protein>
    <submittedName>
        <fullName evidence="4">Unannotated protein</fullName>
    </submittedName>
</protein>
<name>A0A6J6T4Q9_9ZZZZ</name>
<dbReference type="PANTHER" id="PTHR43072">
    <property type="entry name" value="N-ACETYLTRANSFERASE"/>
    <property type="match status" value="1"/>
</dbReference>
<dbReference type="EMBL" id="CAEZYQ010000009">
    <property type="protein sequence ID" value="CAB4742192.1"/>
    <property type="molecule type" value="Genomic_DNA"/>
</dbReference>
<dbReference type="InterPro" id="IPR016181">
    <property type="entry name" value="Acyl_CoA_acyltransferase"/>
</dbReference>
<dbReference type="Pfam" id="PF00583">
    <property type="entry name" value="Acetyltransf_1"/>
    <property type="match status" value="1"/>
</dbReference>
<evidence type="ECO:0000313" key="4">
    <source>
        <dbReference type="EMBL" id="CAB4742192.1"/>
    </source>
</evidence>
<accession>A0A6J6T4Q9</accession>
<dbReference type="Gene3D" id="3.40.630.30">
    <property type="match status" value="1"/>
</dbReference>
<dbReference type="PANTHER" id="PTHR43072:SF23">
    <property type="entry name" value="UPF0039 PROTEIN C11D3.02C"/>
    <property type="match status" value="1"/>
</dbReference>
<evidence type="ECO:0000259" key="3">
    <source>
        <dbReference type="PROSITE" id="PS51186"/>
    </source>
</evidence>
<dbReference type="SUPFAM" id="SSF55729">
    <property type="entry name" value="Acyl-CoA N-acyltransferases (Nat)"/>
    <property type="match status" value="1"/>
</dbReference>
<dbReference type="AlphaFoldDB" id="A0A6J6T4Q9"/>
<keyword evidence="2" id="KW-0012">Acyltransferase</keyword>
<reference evidence="4" key="1">
    <citation type="submission" date="2020-05" db="EMBL/GenBank/DDBJ databases">
        <authorList>
            <person name="Chiriac C."/>
            <person name="Salcher M."/>
            <person name="Ghai R."/>
            <person name="Kavagutti S V."/>
        </authorList>
    </citation>
    <scope>NUCLEOTIDE SEQUENCE</scope>
</reference>
<evidence type="ECO:0000256" key="1">
    <source>
        <dbReference type="ARBA" id="ARBA00022679"/>
    </source>
</evidence>
<dbReference type="InterPro" id="IPR000182">
    <property type="entry name" value="GNAT_dom"/>
</dbReference>
<feature type="domain" description="N-acetyltransferase" evidence="3">
    <location>
        <begin position="10"/>
        <end position="167"/>
    </location>
</feature>
<keyword evidence="1" id="KW-0808">Transferase</keyword>
<proteinExistence type="predicted"/>
<gene>
    <name evidence="4" type="ORF">UFOPK2761_01399</name>
</gene>
<evidence type="ECO:0000256" key="2">
    <source>
        <dbReference type="ARBA" id="ARBA00023315"/>
    </source>
</evidence>
<sequence length="182" mass="19628">MYGARVPSDVQVREMRPEDLGQVRAVYAEGVAGRGATFETEVPEESVLAARWLPDHRWVAERDGQVLGWAAVSPVSTRACYAGVGESTVYVTSAAQGSGVGRALLEHLVDAADTGGLWTLQASVFPENLASLHLHHAVGFRTVGVRARIARLDGRWRDTVLLERRRDAGLDGHEETAPTTSG</sequence>